<gene>
    <name evidence="1" type="ORF">LIER_23003</name>
</gene>
<evidence type="ECO:0000313" key="1">
    <source>
        <dbReference type="EMBL" id="GAA0168242.1"/>
    </source>
</evidence>
<accession>A0AAV3QZJ7</accession>
<dbReference type="PANTHER" id="PTHR33710:SF77">
    <property type="entry name" value="DNASE I-LIKE SUPERFAMILY PROTEIN"/>
    <property type="match status" value="1"/>
</dbReference>
<keyword evidence="2" id="KW-1185">Reference proteome</keyword>
<comment type="caution">
    <text evidence="1">The sequence shown here is derived from an EMBL/GenBank/DDBJ whole genome shotgun (WGS) entry which is preliminary data.</text>
</comment>
<dbReference type="PANTHER" id="PTHR33710">
    <property type="entry name" value="BNAC02G09200D PROTEIN"/>
    <property type="match status" value="1"/>
</dbReference>
<name>A0AAV3QZJ7_LITER</name>
<organism evidence="1 2">
    <name type="scientific">Lithospermum erythrorhizon</name>
    <name type="common">Purple gromwell</name>
    <name type="synonym">Lithospermum officinale var. erythrorhizon</name>
    <dbReference type="NCBI Taxonomy" id="34254"/>
    <lineage>
        <taxon>Eukaryota</taxon>
        <taxon>Viridiplantae</taxon>
        <taxon>Streptophyta</taxon>
        <taxon>Embryophyta</taxon>
        <taxon>Tracheophyta</taxon>
        <taxon>Spermatophyta</taxon>
        <taxon>Magnoliopsida</taxon>
        <taxon>eudicotyledons</taxon>
        <taxon>Gunneridae</taxon>
        <taxon>Pentapetalae</taxon>
        <taxon>asterids</taxon>
        <taxon>lamiids</taxon>
        <taxon>Boraginales</taxon>
        <taxon>Boraginaceae</taxon>
        <taxon>Boraginoideae</taxon>
        <taxon>Lithospermeae</taxon>
        <taxon>Lithospermum</taxon>
    </lineage>
</organism>
<dbReference type="Gene3D" id="3.60.10.10">
    <property type="entry name" value="Endonuclease/exonuclease/phosphatase"/>
    <property type="match status" value="1"/>
</dbReference>
<sequence>MRFINNTSQLPTIFIGDFNEVSRSNEHVSMRCVRPGRQMNNFQRAIDDCGLQDIGFVGFPFTWCNNFISPFSTRARLDRGLANKEWQAMFPEAEVLHLSSNNSDHLPLFVNMRTRIEGLVKQKPRFQFEESWCMFEETSEIVRDAWNSNRKVDPAQRGKANLIKALQRDDGEWIRDQKGIKRLATNFYQELFSSQTESNSLHLGDLVSHRFSPE</sequence>
<protein>
    <recommendedName>
        <fullName evidence="3">Endonuclease/exonuclease/phosphatase domain-containing protein</fullName>
    </recommendedName>
</protein>
<dbReference type="AlphaFoldDB" id="A0AAV3QZJ7"/>
<dbReference type="Proteomes" id="UP001454036">
    <property type="component" value="Unassembled WGS sequence"/>
</dbReference>
<reference evidence="1 2" key="1">
    <citation type="submission" date="2024-01" db="EMBL/GenBank/DDBJ databases">
        <title>The complete chloroplast genome sequence of Lithospermum erythrorhizon: insights into the phylogenetic relationship among Boraginaceae species and the maternal lineages of purple gromwells.</title>
        <authorList>
            <person name="Okada T."/>
            <person name="Watanabe K."/>
        </authorList>
    </citation>
    <scope>NUCLEOTIDE SEQUENCE [LARGE SCALE GENOMIC DNA]</scope>
</reference>
<evidence type="ECO:0008006" key="3">
    <source>
        <dbReference type="Google" id="ProtNLM"/>
    </source>
</evidence>
<dbReference type="InterPro" id="IPR036691">
    <property type="entry name" value="Endo/exonu/phosph_ase_sf"/>
</dbReference>
<proteinExistence type="predicted"/>
<dbReference type="SUPFAM" id="SSF56219">
    <property type="entry name" value="DNase I-like"/>
    <property type="match status" value="1"/>
</dbReference>
<evidence type="ECO:0000313" key="2">
    <source>
        <dbReference type="Proteomes" id="UP001454036"/>
    </source>
</evidence>
<dbReference type="EMBL" id="BAABME010006392">
    <property type="protein sequence ID" value="GAA0168242.1"/>
    <property type="molecule type" value="Genomic_DNA"/>
</dbReference>